<dbReference type="PANTHER" id="PTHR48098:SF1">
    <property type="entry name" value="DIACYLGLYCEROL ACYLTRANSFERASE_MYCOLYLTRANSFERASE AG85A"/>
    <property type="match status" value="1"/>
</dbReference>
<keyword evidence="1" id="KW-0378">Hydrolase</keyword>
<reference evidence="2" key="1">
    <citation type="submission" date="2017-02" db="EMBL/GenBank/DDBJ databases">
        <authorList>
            <person name="Varghese N."/>
            <person name="Submissions S."/>
        </authorList>
    </citation>
    <scope>NUCLEOTIDE SEQUENCE [LARGE SCALE GENOMIC DNA]</scope>
    <source>
        <strain evidence="2">DSM 23546</strain>
    </source>
</reference>
<dbReference type="InterPro" id="IPR029058">
    <property type="entry name" value="AB_hydrolase_fold"/>
</dbReference>
<dbReference type="GO" id="GO:0016747">
    <property type="term" value="F:acyltransferase activity, transferring groups other than amino-acyl groups"/>
    <property type="evidence" value="ECO:0007669"/>
    <property type="project" value="TreeGrafter"/>
</dbReference>
<sequence>MKRLILFSLLFTITITLYAQSKVLESRSMKSMLLKTEVNYSIYLPDGYEHSERYYPVVYLLNGYTGNQTDWIEAGSMQRIVDHEIKEGNIQKMVIVMPDGDDRLYMNRSDGTYAYEDMFMTELMPYIESQYRIRKGKRYTGISGLSMGGAGALKLALKYDKIFGACAAFSSAVFTEDEVTSSEQDGMNGYVSKAMPDMVGKKGKNRLNKSYENYDVLHLVKTKAVEQLKTVKIYFDCGDDDFLTLGNAQLHKELTLLKIPHEYRVRDGAHTWPFWRESLPVGLQFISDTFWK</sequence>
<dbReference type="Proteomes" id="UP000190339">
    <property type="component" value="Unassembled WGS sequence"/>
</dbReference>
<evidence type="ECO:0000313" key="1">
    <source>
        <dbReference type="EMBL" id="SKB67213.1"/>
    </source>
</evidence>
<protein>
    <submittedName>
        <fullName evidence="1">S-formylglutathione hydrolase FrmB</fullName>
    </submittedName>
</protein>
<gene>
    <name evidence="1" type="ORF">SAMN05660866_02761</name>
</gene>
<proteinExistence type="predicted"/>
<dbReference type="GO" id="GO:0016787">
    <property type="term" value="F:hydrolase activity"/>
    <property type="evidence" value="ECO:0007669"/>
    <property type="project" value="UniProtKB-KW"/>
</dbReference>
<evidence type="ECO:0000313" key="2">
    <source>
        <dbReference type="Proteomes" id="UP000190339"/>
    </source>
</evidence>
<keyword evidence="2" id="KW-1185">Reference proteome</keyword>
<dbReference type="PANTHER" id="PTHR48098">
    <property type="entry name" value="ENTEROCHELIN ESTERASE-RELATED"/>
    <property type="match status" value="1"/>
</dbReference>
<organism evidence="1 2">
    <name type="scientific">Maribacter arcticus</name>
    <dbReference type="NCBI Taxonomy" id="561365"/>
    <lineage>
        <taxon>Bacteria</taxon>
        <taxon>Pseudomonadati</taxon>
        <taxon>Bacteroidota</taxon>
        <taxon>Flavobacteriia</taxon>
        <taxon>Flavobacteriales</taxon>
        <taxon>Flavobacteriaceae</taxon>
        <taxon>Maribacter</taxon>
    </lineage>
</organism>
<dbReference type="SUPFAM" id="SSF53474">
    <property type="entry name" value="alpha/beta-Hydrolases"/>
    <property type="match status" value="1"/>
</dbReference>
<dbReference type="Pfam" id="PF00756">
    <property type="entry name" value="Esterase"/>
    <property type="match status" value="1"/>
</dbReference>
<dbReference type="Gene3D" id="3.40.50.1820">
    <property type="entry name" value="alpha/beta hydrolase"/>
    <property type="match status" value="1"/>
</dbReference>
<dbReference type="EMBL" id="FUYL01000008">
    <property type="protein sequence ID" value="SKB67213.1"/>
    <property type="molecule type" value="Genomic_DNA"/>
</dbReference>
<dbReference type="STRING" id="561365.SAMN05660866_02761"/>
<dbReference type="AlphaFoldDB" id="A0A1T5D6R3"/>
<dbReference type="RefSeq" id="WP_200811616.1">
    <property type="nucleotide sequence ID" value="NZ_FUYL01000008.1"/>
</dbReference>
<dbReference type="InterPro" id="IPR000801">
    <property type="entry name" value="Esterase-like"/>
</dbReference>
<dbReference type="InterPro" id="IPR050583">
    <property type="entry name" value="Mycobacterial_A85_antigen"/>
</dbReference>
<accession>A0A1T5D6R3</accession>
<name>A0A1T5D6R3_9FLAO</name>